<keyword evidence="7" id="KW-0812">Transmembrane</keyword>
<keyword evidence="3" id="KW-0677">Repeat</keyword>
<organism evidence="8">
    <name type="scientific">bioreactor metagenome</name>
    <dbReference type="NCBI Taxonomy" id="1076179"/>
    <lineage>
        <taxon>unclassified sequences</taxon>
        <taxon>metagenomes</taxon>
        <taxon>ecological metagenomes</taxon>
    </lineage>
</organism>
<gene>
    <name evidence="8" type="primary">pacS_16</name>
    <name evidence="8" type="ORF">SDC9_168185</name>
</gene>
<dbReference type="NCBIfam" id="TIGR01494">
    <property type="entry name" value="ATPase_P-type"/>
    <property type="match status" value="1"/>
</dbReference>
<keyword evidence="7" id="KW-0472">Membrane</keyword>
<evidence type="ECO:0000256" key="2">
    <source>
        <dbReference type="ARBA" id="ARBA00022723"/>
    </source>
</evidence>
<dbReference type="GO" id="GO:0005524">
    <property type="term" value="F:ATP binding"/>
    <property type="evidence" value="ECO:0007669"/>
    <property type="project" value="InterPro"/>
</dbReference>
<dbReference type="Gene3D" id="3.40.50.1000">
    <property type="entry name" value="HAD superfamily/HAD-like"/>
    <property type="match status" value="1"/>
</dbReference>
<accession>A0A645G3U1</accession>
<evidence type="ECO:0000256" key="3">
    <source>
        <dbReference type="ARBA" id="ARBA00022737"/>
    </source>
</evidence>
<evidence type="ECO:0000256" key="4">
    <source>
        <dbReference type="ARBA" id="ARBA00022967"/>
    </source>
</evidence>
<dbReference type="PRINTS" id="PR00119">
    <property type="entry name" value="CATATPASE"/>
</dbReference>
<dbReference type="GO" id="GO:0005507">
    <property type="term" value="F:copper ion binding"/>
    <property type="evidence" value="ECO:0007669"/>
    <property type="project" value="TreeGrafter"/>
</dbReference>
<dbReference type="InterPro" id="IPR001757">
    <property type="entry name" value="P_typ_ATPase"/>
</dbReference>
<feature type="transmembrane region" description="Helical" evidence="7">
    <location>
        <begin position="146"/>
        <end position="168"/>
    </location>
</feature>
<dbReference type="EMBL" id="VSSQ01068651">
    <property type="protein sequence ID" value="MPN20806.1"/>
    <property type="molecule type" value="Genomic_DNA"/>
</dbReference>
<keyword evidence="4" id="KW-1278">Translocase</keyword>
<sequence>MYIAVDSEPAGIIAVADVVKNSSEKALQKLQKMGIETVMITGDNQRTAEAIAGQVGISSVLSEVLPQDKANEVKKLQQNGKIVAMVGDGINDAPALAQSDVGIAIGSGTDIAMESADIVLMKSDLMAVATAIHLSKSTIRNIKQNLFWAFGYNTLGIPIAAGLLYLFGGPLLNPMIGAAAMSLSSVSVLTNALRLKRFKPYQ</sequence>
<dbReference type="SUPFAM" id="SSF56784">
    <property type="entry name" value="HAD-like"/>
    <property type="match status" value="1"/>
</dbReference>
<proteinExistence type="predicted"/>
<reference evidence="8" key="1">
    <citation type="submission" date="2019-08" db="EMBL/GenBank/DDBJ databases">
        <authorList>
            <person name="Kucharzyk K."/>
            <person name="Murdoch R.W."/>
            <person name="Higgins S."/>
            <person name="Loffler F."/>
        </authorList>
    </citation>
    <scope>NUCLEOTIDE SEQUENCE</scope>
</reference>
<dbReference type="PANTHER" id="PTHR43520:SF8">
    <property type="entry name" value="P-TYPE CU(+) TRANSPORTER"/>
    <property type="match status" value="1"/>
</dbReference>
<dbReference type="GO" id="GO:0016020">
    <property type="term" value="C:membrane"/>
    <property type="evidence" value="ECO:0007669"/>
    <property type="project" value="InterPro"/>
</dbReference>
<keyword evidence="6" id="KW-0406">Ion transport</keyword>
<evidence type="ECO:0000256" key="6">
    <source>
        <dbReference type="ARBA" id="ARBA00023065"/>
    </source>
</evidence>
<dbReference type="InterPro" id="IPR036412">
    <property type="entry name" value="HAD-like_sf"/>
</dbReference>
<feature type="transmembrane region" description="Helical" evidence="7">
    <location>
        <begin position="174"/>
        <end position="193"/>
    </location>
</feature>
<keyword evidence="5" id="KW-0186">Copper</keyword>
<dbReference type="Pfam" id="PF00702">
    <property type="entry name" value="Hydrolase"/>
    <property type="match status" value="1"/>
</dbReference>
<keyword evidence="2" id="KW-0479">Metal-binding</keyword>
<evidence type="ECO:0000313" key="8">
    <source>
        <dbReference type="EMBL" id="MPN20806.1"/>
    </source>
</evidence>
<dbReference type="InterPro" id="IPR023214">
    <property type="entry name" value="HAD_sf"/>
</dbReference>
<name>A0A645G3U1_9ZZZZ</name>
<dbReference type="GO" id="GO:0043682">
    <property type="term" value="F:P-type divalent copper transporter activity"/>
    <property type="evidence" value="ECO:0007669"/>
    <property type="project" value="TreeGrafter"/>
</dbReference>
<dbReference type="PANTHER" id="PTHR43520">
    <property type="entry name" value="ATP7, ISOFORM B"/>
    <property type="match status" value="1"/>
</dbReference>
<keyword evidence="7" id="KW-1133">Transmembrane helix</keyword>
<protein>
    <submittedName>
        <fullName evidence="8">Putative copper-transporting ATPase PacS</fullName>
    </submittedName>
</protein>
<keyword evidence="1" id="KW-0813">Transport</keyword>
<dbReference type="GO" id="GO:0016887">
    <property type="term" value="F:ATP hydrolysis activity"/>
    <property type="evidence" value="ECO:0007669"/>
    <property type="project" value="InterPro"/>
</dbReference>
<dbReference type="FunFam" id="3.40.50.1000:FF:000031">
    <property type="entry name" value="Probable copper-transporting ATPase HMA5"/>
    <property type="match status" value="1"/>
</dbReference>
<comment type="caution">
    <text evidence="8">The sequence shown here is derived from an EMBL/GenBank/DDBJ whole genome shotgun (WGS) entry which is preliminary data.</text>
</comment>
<evidence type="ECO:0000256" key="7">
    <source>
        <dbReference type="SAM" id="Phobius"/>
    </source>
</evidence>
<evidence type="ECO:0000256" key="5">
    <source>
        <dbReference type="ARBA" id="ARBA00023008"/>
    </source>
</evidence>
<evidence type="ECO:0000256" key="1">
    <source>
        <dbReference type="ARBA" id="ARBA00022448"/>
    </source>
</evidence>
<dbReference type="AlphaFoldDB" id="A0A645G3U1"/>
<dbReference type="GO" id="GO:0055070">
    <property type="term" value="P:copper ion homeostasis"/>
    <property type="evidence" value="ECO:0007669"/>
    <property type="project" value="TreeGrafter"/>
</dbReference>